<feature type="region of interest" description="Disordered" evidence="1">
    <location>
        <begin position="1"/>
        <end position="40"/>
    </location>
</feature>
<feature type="compositionally biased region" description="Low complexity" evidence="1">
    <location>
        <begin position="105"/>
        <end position="119"/>
    </location>
</feature>
<keyword evidence="4" id="KW-1185">Reference proteome</keyword>
<gene>
    <name evidence="2" type="ORF">BQ4739_LOCUS4700</name>
    <name evidence="3" type="ORF">BQ4739_LOCUS8885</name>
</gene>
<name>A0A383VUJ9_TETOB</name>
<sequence>MHTDHQGPASQDEERDSFLANIGRIKLHQDSYPDSPMSLSSRVHGAISQAQEGLGWLRHVMQDPEDVAAAAMGRMVSKEYGKHERPHTERHAWRSPRPSPPSSPTAPISSPIRQQQQQQHAASPGVQAAARAWAGGDGSSTAAGEVPAASPGSSSLSAADAAVPQREKEQKDV</sequence>
<accession>A0A383VUJ9</accession>
<feature type="compositionally biased region" description="Basic and acidic residues" evidence="1">
    <location>
        <begin position="76"/>
        <end position="92"/>
    </location>
</feature>
<evidence type="ECO:0000313" key="2">
    <source>
        <dbReference type="EMBL" id="SZX64179.1"/>
    </source>
</evidence>
<feature type="compositionally biased region" description="Low complexity" evidence="1">
    <location>
        <begin position="148"/>
        <end position="162"/>
    </location>
</feature>
<dbReference type="EMBL" id="FNXT01000866">
    <property type="protein sequence ID" value="SZX68543.1"/>
    <property type="molecule type" value="Genomic_DNA"/>
</dbReference>
<proteinExistence type="predicted"/>
<organism evidence="3 4">
    <name type="scientific">Tetradesmus obliquus</name>
    <name type="common">Green alga</name>
    <name type="synonym">Acutodesmus obliquus</name>
    <dbReference type="NCBI Taxonomy" id="3088"/>
    <lineage>
        <taxon>Eukaryota</taxon>
        <taxon>Viridiplantae</taxon>
        <taxon>Chlorophyta</taxon>
        <taxon>core chlorophytes</taxon>
        <taxon>Chlorophyceae</taxon>
        <taxon>CS clade</taxon>
        <taxon>Sphaeropleales</taxon>
        <taxon>Scenedesmaceae</taxon>
        <taxon>Tetradesmus</taxon>
    </lineage>
</organism>
<dbReference type="EMBL" id="FNXT01000373">
    <property type="protein sequence ID" value="SZX64179.1"/>
    <property type="molecule type" value="Genomic_DNA"/>
</dbReference>
<feature type="region of interest" description="Disordered" evidence="1">
    <location>
        <begin position="68"/>
        <end position="173"/>
    </location>
</feature>
<dbReference type="Proteomes" id="UP000256970">
    <property type="component" value="Unassembled WGS sequence"/>
</dbReference>
<reference evidence="3 4" key="1">
    <citation type="submission" date="2016-10" db="EMBL/GenBank/DDBJ databases">
        <authorList>
            <person name="Cai Z."/>
        </authorList>
    </citation>
    <scope>NUCLEOTIDE SEQUENCE [LARGE SCALE GENOMIC DNA]</scope>
</reference>
<evidence type="ECO:0000256" key="1">
    <source>
        <dbReference type="SAM" id="MobiDB-lite"/>
    </source>
</evidence>
<evidence type="ECO:0000313" key="4">
    <source>
        <dbReference type="Proteomes" id="UP000256970"/>
    </source>
</evidence>
<protein>
    <submittedName>
        <fullName evidence="3">Uncharacterized protein</fullName>
    </submittedName>
</protein>
<evidence type="ECO:0000313" key="3">
    <source>
        <dbReference type="EMBL" id="SZX68543.1"/>
    </source>
</evidence>
<dbReference type="AlphaFoldDB" id="A0A383VUJ9"/>